<evidence type="ECO:0000313" key="2">
    <source>
        <dbReference type="EMBL" id="PZF76877.1"/>
    </source>
</evidence>
<accession>A0A2W2BM03</accession>
<name>A0A2W2BM03_9HYPH</name>
<comment type="caution">
    <text evidence="2">The sequence shown here is derived from an EMBL/GenBank/DDBJ whole genome shotgun (WGS) entry which is preliminary data.</text>
</comment>
<sequence length="223" mass="23510">MAAANKEQERMRLVEVVMLMGAHCVSPVEHSPLMTDATKVQCAVVIEKDTERGTLTVTPQDALRDPQVVAAVERFRLAPADSAKGGGTKIVPAWAPAGSAPVEIKLPEAKAAPAPIAPPAVDLAGAAAAAAAEPPVEPSVEPQVERSRPAPAAERKVATLSPPPQKRPPAKLKEARKQPAAVAAKEKSQCKGEAVAKWYRTADGKRKYRCVKPVSDSAPNQLY</sequence>
<feature type="region of interest" description="Disordered" evidence="1">
    <location>
        <begin position="132"/>
        <end position="189"/>
    </location>
</feature>
<gene>
    <name evidence="2" type="ORF">DK847_10450</name>
</gene>
<dbReference type="Proteomes" id="UP000248795">
    <property type="component" value="Unassembled WGS sequence"/>
</dbReference>
<keyword evidence="3" id="KW-1185">Reference proteome</keyword>
<proteinExistence type="predicted"/>
<evidence type="ECO:0000313" key="3">
    <source>
        <dbReference type="Proteomes" id="UP000248795"/>
    </source>
</evidence>
<feature type="compositionally biased region" description="Basic and acidic residues" evidence="1">
    <location>
        <begin position="143"/>
        <end position="157"/>
    </location>
</feature>
<reference evidence="3" key="1">
    <citation type="submission" date="2018-06" db="EMBL/GenBank/DDBJ databases">
        <title>Aestuariibacter litoralis strain KCTC 52945T.</title>
        <authorList>
            <person name="Li X."/>
            <person name="Salam N."/>
            <person name="Li J.-L."/>
            <person name="Chen Y.-M."/>
            <person name="Yang Z.-W."/>
            <person name="Zhang L.-Y."/>
            <person name="Han M.-X."/>
            <person name="Xiao M."/>
            <person name="Li W.-J."/>
        </authorList>
    </citation>
    <scope>NUCLEOTIDE SEQUENCE [LARGE SCALE GENOMIC DNA]</scope>
    <source>
        <strain evidence="3">KCTC 52945</strain>
    </source>
</reference>
<dbReference type="AlphaFoldDB" id="A0A2W2BM03"/>
<protein>
    <submittedName>
        <fullName evidence="2">Uncharacterized protein</fullName>
    </submittedName>
</protein>
<evidence type="ECO:0000256" key="1">
    <source>
        <dbReference type="SAM" id="MobiDB-lite"/>
    </source>
</evidence>
<feature type="compositionally biased region" description="Low complexity" evidence="1">
    <location>
        <begin position="132"/>
        <end position="142"/>
    </location>
</feature>
<organism evidence="2 3">
    <name type="scientific">Aestuariivirga litoralis</name>
    <dbReference type="NCBI Taxonomy" id="2650924"/>
    <lineage>
        <taxon>Bacteria</taxon>
        <taxon>Pseudomonadati</taxon>
        <taxon>Pseudomonadota</taxon>
        <taxon>Alphaproteobacteria</taxon>
        <taxon>Hyphomicrobiales</taxon>
        <taxon>Aestuariivirgaceae</taxon>
        <taxon>Aestuariivirga</taxon>
    </lineage>
</organism>
<dbReference type="EMBL" id="QKVK01000004">
    <property type="protein sequence ID" value="PZF76877.1"/>
    <property type="molecule type" value="Genomic_DNA"/>
</dbReference>